<dbReference type="GO" id="GO:0019684">
    <property type="term" value="P:photosynthesis, light reaction"/>
    <property type="evidence" value="ECO:0007669"/>
    <property type="project" value="InterPro"/>
</dbReference>
<dbReference type="InterPro" id="IPR011033">
    <property type="entry name" value="PRC_barrel-like_sf"/>
</dbReference>
<dbReference type="AlphaFoldDB" id="A0A6J4I4M0"/>
<dbReference type="GO" id="GO:0030077">
    <property type="term" value="C:plasma membrane light-harvesting complex"/>
    <property type="evidence" value="ECO:0007669"/>
    <property type="project" value="InterPro"/>
</dbReference>
<protein>
    <recommendedName>
        <fullName evidence="1">PRC-barrel domain-containing protein</fullName>
    </recommendedName>
</protein>
<dbReference type="SUPFAM" id="SSF50346">
    <property type="entry name" value="PRC-barrel domain"/>
    <property type="match status" value="1"/>
</dbReference>
<evidence type="ECO:0000313" key="2">
    <source>
        <dbReference type="EMBL" id="CAA9240927.1"/>
    </source>
</evidence>
<organism evidence="2">
    <name type="scientific">uncultured Acidimicrobiales bacterium</name>
    <dbReference type="NCBI Taxonomy" id="310071"/>
    <lineage>
        <taxon>Bacteria</taxon>
        <taxon>Bacillati</taxon>
        <taxon>Actinomycetota</taxon>
        <taxon>Acidimicrobiia</taxon>
        <taxon>Acidimicrobiales</taxon>
        <taxon>environmental samples</taxon>
    </lineage>
</organism>
<reference evidence="2" key="1">
    <citation type="submission" date="2020-02" db="EMBL/GenBank/DDBJ databases">
        <authorList>
            <person name="Meier V. D."/>
        </authorList>
    </citation>
    <scope>NUCLEOTIDE SEQUENCE</scope>
    <source>
        <strain evidence="2">AVDCRST_MAG76</strain>
    </source>
</reference>
<dbReference type="InterPro" id="IPR027275">
    <property type="entry name" value="PRC-brl_dom"/>
</dbReference>
<name>A0A6J4I4M0_9ACTN</name>
<proteinExistence type="predicted"/>
<accession>A0A6J4I4M0</accession>
<dbReference type="Gene3D" id="3.90.50.10">
    <property type="entry name" value="Photosynthetic Reaction Center, subunit H, domain 2"/>
    <property type="match status" value="1"/>
</dbReference>
<evidence type="ECO:0000259" key="1">
    <source>
        <dbReference type="Pfam" id="PF05239"/>
    </source>
</evidence>
<dbReference type="Pfam" id="PF05239">
    <property type="entry name" value="PRC"/>
    <property type="match status" value="1"/>
</dbReference>
<gene>
    <name evidence="2" type="ORF">AVDCRST_MAG76-1768</name>
</gene>
<dbReference type="InterPro" id="IPR014747">
    <property type="entry name" value="Bac_photo_RC_H_C"/>
</dbReference>
<sequence length="141" mass="15530">MTEFPPAADASRIAHWPVVDEDGRRVGLIVALYADTEAGSLQWAGVDSGLPGRRHLVPLAGAFEGDGFLQVGYAKERILRSPRPDDTAELRHQVEEALYEHYGLPWLDEQVGSGHEPDGAAETARKILVRRPSLLERFGYA</sequence>
<feature type="domain" description="PRC-barrel" evidence="1">
    <location>
        <begin position="10"/>
        <end position="60"/>
    </location>
</feature>
<dbReference type="EMBL" id="CADCSZ010000107">
    <property type="protein sequence ID" value="CAA9240927.1"/>
    <property type="molecule type" value="Genomic_DNA"/>
</dbReference>